<dbReference type="Pfam" id="PF00551">
    <property type="entry name" value="Formyl_trans_N"/>
    <property type="match status" value="1"/>
</dbReference>
<evidence type="ECO:0000256" key="3">
    <source>
        <dbReference type="ARBA" id="ARBA00022679"/>
    </source>
</evidence>
<evidence type="ECO:0000256" key="4">
    <source>
        <dbReference type="ARBA" id="ARBA00022917"/>
    </source>
</evidence>
<gene>
    <name evidence="5" type="primary">fmt</name>
    <name evidence="8" type="ORF">CP258_05805</name>
</gene>
<comment type="function">
    <text evidence="5">Attaches a formyl group to the free amino group of methionyl-tRNA(fMet). The formyl group appears to play a dual role in the initiator identity of N-formylmethionyl-tRNA by promoting its recognition by IF2 and preventing the misappropriation of this tRNA by the elongation apparatus.</text>
</comment>
<dbReference type="GO" id="GO:0005829">
    <property type="term" value="C:cytosol"/>
    <property type="evidence" value="ECO:0007669"/>
    <property type="project" value="TreeGrafter"/>
</dbReference>
<dbReference type="CDD" id="cd08646">
    <property type="entry name" value="FMT_core_Met-tRNA-FMT_N"/>
    <property type="match status" value="1"/>
</dbReference>
<evidence type="ECO:0000313" key="8">
    <source>
        <dbReference type="EMBL" id="AFK16767.2"/>
    </source>
</evidence>
<organism evidence="8 9">
    <name type="scientific">Corynebacterium pseudotuberculosis 258</name>
    <dbReference type="NCBI Taxonomy" id="1168865"/>
    <lineage>
        <taxon>Bacteria</taxon>
        <taxon>Bacillati</taxon>
        <taxon>Actinomycetota</taxon>
        <taxon>Actinomycetes</taxon>
        <taxon>Mycobacteriales</taxon>
        <taxon>Corynebacteriaceae</taxon>
        <taxon>Corynebacterium</taxon>
    </lineage>
</organism>
<dbReference type="GO" id="GO:0004479">
    <property type="term" value="F:methionyl-tRNA formyltransferase activity"/>
    <property type="evidence" value="ECO:0007669"/>
    <property type="project" value="UniProtKB-UniRule"/>
</dbReference>
<name>A0AAU8Q595_CORPS</name>
<dbReference type="HAMAP" id="MF_00182">
    <property type="entry name" value="Formyl_trans"/>
    <property type="match status" value="1"/>
</dbReference>
<keyword evidence="4 5" id="KW-0648">Protein biosynthesis</keyword>
<proteinExistence type="inferred from homology"/>
<dbReference type="SUPFAM" id="SSF53328">
    <property type="entry name" value="Formyltransferase"/>
    <property type="match status" value="1"/>
</dbReference>
<evidence type="ECO:0000256" key="5">
    <source>
        <dbReference type="HAMAP-Rule" id="MF_00182"/>
    </source>
</evidence>
<evidence type="ECO:0000256" key="1">
    <source>
        <dbReference type="ARBA" id="ARBA00010699"/>
    </source>
</evidence>
<dbReference type="InterPro" id="IPR041711">
    <property type="entry name" value="Met-tRNA-FMT_N"/>
</dbReference>
<feature type="domain" description="Formyl transferase C-terminal" evidence="7">
    <location>
        <begin position="207"/>
        <end position="304"/>
    </location>
</feature>
<dbReference type="EMBL" id="CP003540">
    <property type="protein sequence ID" value="AFK16767.2"/>
    <property type="molecule type" value="Genomic_DNA"/>
</dbReference>
<dbReference type="RefSeq" id="WP_014367111.1">
    <property type="nucleotide sequence ID" value="NC_017945.3"/>
</dbReference>
<dbReference type="PANTHER" id="PTHR11138:SF5">
    <property type="entry name" value="METHIONYL-TRNA FORMYLTRANSFERASE, MITOCHONDRIAL"/>
    <property type="match status" value="1"/>
</dbReference>
<evidence type="ECO:0000259" key="6">
    <source>
        <dbReference type="Pfam" id="PF00551"/>
    </source>
</evidence>
<dbReference type="InterPro" id="IPR005793">
    <property type="entry name" value="Formyl_trans_C"/>
</dbReference>
<sequence>MRLIFAGTPEPAVVALEKLLDSDHEVVAVLTRPDAPKGRGRTLQPSPVAALAQEHGIEVLTPTSIKPDTPDGEVFRSRLEELSPDCIPVVAYGNLITQDLLDAVPHGWINLHFSLLPAWRGAAPVQAAIRHGDPVTGVTTFRIDQGLDTGDILNTLVEPISPTDTSDDVLTRLAYAGADLLVKTMDDLASGKATPRPQVGEASYAHKILTEDAKVNWNATAVDIDRLIRSVTPGPGAWTMLGQQRFKLGPVTYLSAEECSADRGELIIEKNRVLVGTSHGCVKLGMIQPQGKKRMQASDWARGLHNKEGLRFE</sequence>
<dbReference type="InterPro" id="IPR011034">
    <property type="entry name" value="Formyl_transferase-like_C_sf"/>
</dbReference>
<dbReference type="SUPFAM" id="SSF50486">
    <property type="entry name" value="FMT C-terminal domain-like"/>
    <property type="match status" value="1"/>
</dbReference>
<feature type="binding site" evidence="5">
    <location>
        <begin position="114"/>
        <end position="117"/>
    </location>
    <ligand>
        <name>(6S)-5,6,7,8-tetrahydrofolate</name>
        <dbReference type="ChEBI" id="CHEBI:57453"/>
    </ligand>
</feature>
<dbReference type="AlphaFoldDB" id="A0AAU8Q595"/>
<dbReference type="Pfam" id="PF02911">
    <property type="entry name" value="Formyl_trans_C"/>
    <property type="match status" value="1"/>
</dbReference>
<feature type="domain" description="Formyl transferase N-terminal" evidence="6">
    <location>
        <begin position="2"/>
        <end position="184"/>
    </location>
</feature>
<comment type="similarity">
    <text evidence="1 5">Belongs to the Fmt family.</text>
</comment>
<dbReference type="EC" id="2.1.2.9" evidence="2 5"/>
<comment type="catalytic activity">
    <reaction evidence="5">
        <text>L-methionyl-tRNA(fMet) + (6R)-10-formyltetrahydrofolate = N-formyl-L-methionyl-tRNA(fMet) + (6S)-5,6,7,8-tetrahydrofolate + H(+)</text>
        <dbReference type="Rhea" id="RHEA:24380"/>
        <dbReference type="Rhea" id="RHEA-COMP:9952"/>
        <dbReference type="Rhea" id="RHEA-COMP:9953"/>
        <dbReference type="ChEBI" id="CHEBI:15378"/>
        <dbReference type="ChEBI" id="CHEBI:57453"/>
        <dbReference type="ChEBI" id="CHEBI:78530"/>
        <dbReference type="ChEBI" id="CHEBI:78844"/>
        <dbReference type="ChEBI" id="CHEBI:195366"/>
        <dbReference type="EC" id="2.1.2.9"/>
    </reaction>
</comment>
<dbReference type="CDD" id="cd08704">
    <property type="entry name" value="Met_tRNA_FMT_C"/>
    <property type="match status" value="1"/>
</dbReference>
<dbReference type="InterPro" id="IPR036477">
    <property type="entry name" value="Formyl_transf_N_sf"/>
</dbReference>
<dbReference type="KEGG" id="coe:CP258_05805"/>
<dbReference type="FunFam" id="3.40.50.12230:FF:000001">
    <property type="entry name" value="Methionyl-tRNA formyltransferase"/>
    <property type="match status" value="1"/>
</dbReference>
<dbReference type="NCBIfam" id="TIGR00460">
    <property type="entry name" value="fmt"/>
    <property type="match status" value="1"/>
</dbReference>
<dbReference type="Gene3D" id="3.40.50.12230">
    <property type="match status" value="1"/>
</dbReference>
<dbReference type="InterPro" id="IPR002376">
    <property type="entry name" value="Formyl_transf_N"/>
</dbReference>
<dbReference type="PANTHER" id="PTHR11138">
    <property type="entry name" value="METHIONYL-TRNA FORMYLTRANSFERASE"/>
    <property type="match status" value="1"/>
</dbReference>
<keyword evidence="3 5" id="KW-0808">Transferase</keyword>
<evidence type="ECO:0000259" key="7">
    <source>
        <dbReference type="Pfam" id="PF02911"/>
    </source>
</evidence>
<accession>A0AAU8Q595</accession>
<evidence type="ECO:0000313" key="9">
    <source>
        <dbReference type="Proteomes" id="UP000006465"/>
    </source>
</evidence>
<protein>
    <recommendedName>
        <fullName evidence="2 5">Methionyl-tRNA formyltransferase</fullName>
        <ecNumber evidence="2 5">2.1.2.9</ecNumber>
    </recommendedName>
</protein>
<reference evidence="8 9" key="1">
    <citation type="journal article" date="2013" name="J. Biotechnol.">
        <title>Genome sequence of Corynebacterium pseudotuberculosis biovar equi strain 258 and prediction of antigenic targets to improve biotechnological vaccine production.</title>
        <authorList>
            <person name="Soares S.C."/>
            <person name="Trost E."/>
            <person name="Ramos R.T."/>
            <person name="Carneiro A.R."/>
            <person name="Santos A.R."/>
            <person name="Pinto A.C."/>
            <person name="Barbosa E."/>
            <person name="Aburjaile F."/>
            <person name="Ali A."/>
            <person name="Diniz C.A."/>
            <person name="Hassan S.S."/>
            <person name="Fiaux K."/>
            <person name="Guimaraes L.C."/>
            <person name="Bakhtiar S.M."/>
            <person name="Pereira U."/>
            <person name="Almeida S.S."/>
            <person name="Abreu V.A."/>
            <person name="Rocha F.S."/>
            <person name="Dorella F.A."/>
            <person name="Miyoshi A."/>
            <person name="Silva A."/>
            <person name="Azevedo V."/>
            <person name="Tauch A."/>
        </authorList>
    </citation>
    <scope>NUCLEOTIDE SEQUENCE [LARGE SCALE GENOMIC DNA]</scope>
    <source>
        <strain evidence="8 9">258</strain>
    </source>
</reference>
<evidence type="ECO:0000256" key="2">
    <source>
        <dbReference type="ARBA" id="ARBA00012261"/>
    </source>
</evidence>
<dbReference type="Proteomes" id="UP000006465">
    <property type="component" value="Chromosome"/>
</dbReference>
<dbReference type="InterPro" id="IPR044135">
    <property type="entry name" value="Met-tRNA-FMT_C"/>
</dbReference>
<dbReference type="InterPro" id="IPR005794">
    <property type="entry name" value="Fmt"/>
</dbReference>